<dbReference type="EMBL" id="BPLR01014290">
    <property type="protein sequence ID" value="GIY67881.1"/>
    <property type="molecule type" value="Genomic_DNA"/>
</dbReference>
<comment type="caution">
    <text evidence="1">The sequence shown here is derived from an EMBL/GenBank/DDBJ whole genome shotgun (WGS) entry which is preliminary data.</text>
</comment>
<dbReference type="AlphaFoldDB" id="A0AAV4VBW9"/>
<sequence>MSAHSENSFGLKSGCCGNKWTLLRVRKEEETVAEQPVCTEADGIGELASSADPEAQPSIRAALSRHISQVAALDRIS</sequence>
<name>A0AAV4VBW9_CAEEX</name>
<reference evidence="1 2" key="1">
    <citation type="submission" date="2021-06" db="EMBL/GenBank/DDBJ databases">
        <title>Caerostris extrusa draft genome.</title>
        <authorList>
            <person name="Kono N."/>
            <person name="Arakawa K."/>
        </authorList>
    </citation>
    <scope>NUCLEOTIDE SEQUENCE [LARGE SCALE GENOMIC DNA]</scope>
</reference>
<organism evidence="1 2">
    <name type="scientific">Caerostris extrusa</name>
    <name type="common">Bark spider</name>
    <name type="synonym">Caerostris bankana</name>
    <dbReference type="NCBI Taxonomy" id="172846"/>
    <lineage>
        <taxon>Eukaryota</taxon>
        <taxon>Metazoa</taxon>
        <taxon>Ecdysozoa</taxon>
        <taxon>Arthropoda</taxon>
        <taxon>Chelicerata</taxon>
        <taxon>Arachnida</taxon>
        <taxon>Araneae</taxon>
        <taxon>Araneomorphae</taxon>
        <taxon>Entelegynae</taxon>
        <taxon>Araneoidea</taxon>
        <taxon>Araneidae</taxon>
        <taxon>Caerostris</taxon>
    </lineage>
</organism>
<dbReference type="Proteomes" id="UP001054945">
    <property type="component" value="Unassembled WGS sequence"/>
</dbReference>
<evidence type="ECO:0000313" key="2">
    <source>
        <dbReference type="Proteomes" id="UP001054945"/>
    </source>
</evidence>
<accession>A0AAV4VBW9</accession>
<protein>
    <submittedName>
        <fullName evidence="1">Uncharacterized protein</fullName>
    </submittedName>
</protein>
<evidence type="ECO:0000313" key="1">
    <source>
        <dbReference type="EMBL" id="GIY67881.1"/>
    </source>
</evidence>
<gene>
    <name evidence="1" type="ORF">CEXT_6141</name>
</gene>
<keyword evidence="2" id="KW-1185">Reference proteome</keyword>
<proteinExistence type="predicted"/>